<proteinExistence type="predicted"/>
<reference evidence="2 3" key="1">
    <citation type="submission" date="2018-08" db="EMBL/GenBank/DDBJ databases">
        <title>Analysis of the genomic diversity of Mexican Acinetobacter haemolyticus clinical isolates.</title>
        <authorList>
            <person name="Castro-Jaimes S."/>
            <person name="Cevallos M.A."/>
        </authorList>
    </citation>
    <scope>NUCLEOTIDE SEQUENCE [LARGE SCALE GENOMIC DNA]</scope>
    <source>
        <strain evidence="2 3">AN43</strain>
    </source>
</reference>
<evidence type="ECO:0000313" key="2">
    <source>
        <dbReference type="EMBL" id="QHI13592.1"/>
    </source>
</evidence>
<feature type="transmembrane region" description="Helical" evidence="1">
    <location>
        <begin position="25"/>
        <end position="41"/>
    </location>
</feature>
<feature type="transmembrane region" description="Helical" evidence="1">
    <location>
        <begin position="53"/>
        <end position="71"/>
    </location>
</feature>
<keyword evidence="1" id="KW-0812">Transmembrane</keyword>
<sequence>MPIIYFMCLLLSVLCFSHFNPFILLIFSVITLSFYWFCYYLKLSKIQICLSYIYGGLVIGLLLRLTIYFWLSKNYHLFILLPIIAVILIIVYEELFKKNYSLNPSFFSEDKNFEIVKNKQQIEEFFSNPERLIGTSINEIEKPHNAGLCNLFGSYDFGIAYHEWYTKKHKIEVITKNEICIEISVIKGDFTEKSLHSF</sequence>
<dbReference type="RefSeq" id="WP_005081057.1">
    <property type="nucleotide sequence ID" value="NZ_BBSE01000032.1"/>
</dbReference>
<dbReference type="AlphaFoldDB" id="A0A2K8PWK9"/>
<feature type="transmembrane region" description="Helical" evidence="1">
    <location>
        <begin position="77"/>
        <end position="96"/>
    </location>
</feature>
<dbReference type="Proteomes" id="UP000463868">
    <property type="component" value="Chromosome"/>
</dbReference>
<keyword evidence="1" id="KW-0472">Membrane</keyword>
<gene>
    <name evidence="2" type="ORF">AhaeAN43_09485</name>
</gene>
<evidence type="ECO:0000313" key="3">
    <source>
        <dbReference type="Proteomes" id="UP000463868"/>
    </source>
</evidence>
<keyword evidence="1" id="KW-1133">Transmembrane helix</keyword>
<evidence type="ECO:0000256" key="1">
    <source>
        <dbReference type="SAM" id="Phobius"/>
    </source>
</evidence>
<protein>
    <submittedName>
        <fullName evidence="2">Uncharacterized protein</fullName>
    </submittedName>
</protein>
<organism evidence="2 3">
    <name type="scientific">Acinetobacter haemolyticus</name>
    <dbReference type="NCBI Taxonomy" id="29430"/>
    <lineage>
        <taxon>Bacteria</taxon>
        <taxon>Pseudomonadati</taxon>
        <taxon>Pseudomonadota</taxon>
        <taxon>Gammaproteobacteria</taxon>
        <taxon>Moraxellales</taxon>
        <taxon>Moraxellaceae</taxon>
        <taxon>Acinetobacter</taxon>
    </lineage>
</organism>
<dbReference type="EMBL" id="CP031976">
    <property type="protein sequence ID" value="QHI13592.1"/>
    <property type="molecule type" value="Genomic_DNA"/>
</dbReference>
<accession>A0A2K8PWK9</accession>
<name>A0A2K8PWK9_ACIHA</name>